<evidence type="ECO:0000313" key="2">
    <source>
        <dbReference type="Proteomes" id="UP000469734"/>
    </source>
</evidence>
<dbReference type="Proteomes" id="UP000469734">
    <property type="component" value="Unassembled WGS sequence"/>
</dbReference>
<name>A0A7X4KG58_9BURK</name>
<sequence length="200" mass="23060">MTSAFNNFIQQHVATGRKELDGYSFLDFDQFSADERTQAIALLKNEVIYNGRGIEALAHLDKPVAVDTLKTVVKTWRMERISKAYVVFYWLYKLTNDEIFAEKFCECRRHLSSENFHDDVMGFYVYAGRMSTTEPVNKLLRATVFTETERLSLGVAVKALLETYGLNFENPATKSDYLSKRKILMDGTENEKRAVLQQLE</sequence>
<organism evidence="1 2">
    <name type="scientific">Duganella margarita</name>
    <dbReference type="NCBI Taxonomy" id="2692170"/>
    <lineage>
        <taxon>Bacteria</taxon>
        <taxon>Pseudomonadati</taxon>
        <taxon>Pseudomonadota</taxon>
        <taxon>Betaproteobacteria</taxon>
        <taxon>Burkholderiales</taxon>
        <taxon>Oxalobacteraceae</taxon>
        <taxon>Telluria group</taxon>
        <taxon>Duganella</taxon>
    </lineage>
</organism>
<reference evidence="1 2" key="1">
    <citation type="submission" date="2019-12" db="EMBL/GenBank/DDBJ databases">
        <title>Novel species isolated from a subtropical stream in China.</title>
        <authorList>
            <person name="Lu H."/>
        </authorList>
    </citation>
    <scope>NUCLEOTIDE SEQUENCE [LARGE SCALE GENOMIC DNA]</scope>
    <source>
        <strain evidence="1 2">FT134W</strain>
    </source>
</reference>
<dbReference type="EMBL" id="WWCR01000012">
    <property type="protein sequence ID" value="MYM73116.1"/>
    <property type="molecule type" value="Genomic_DNA"/>
</dbReference>
<protein>
    <submittedName>
        <fullName evidence="1">Uncharacterized protein</fullName>
    </submittedName>
</protein>
<dbReference type="RefSeq" id="WP_161050397.1">
    <property type="nucleotide sequence ID" value="NZ_WWCR01000012.1"/>
</dbReference>
<proteinExistence type="predicted"/>
<dbReference type="AlphaFoldDB" id="A0A7X4KG58"/>
<accession>A0A7X4KG58</accession>
<evidence type="ECO:0000313" key="1">
    <source>
        <dbReference type="EMBL" id="MYM73116.1"/>
    </source>
</evidence>
<comment type="caution">
    <text evidence="1">The sequence shown here is derived from an EMBL/GenBank/DDBJ whole genome shotgun (WGS) entry which is preliminary data.</text>
</comment>
<gene>
    <name evidence="1" type="ORF">GTP56_13045</name>
</gene>